<evidence type="ECO:0000256" key="1">
    <source>
        <dbReference type="PROSITE-ProRule" id="PRU00339"/>
    </source>
</evidence>
<dbReference type="Pfam" id="PF13181">
    <property type="entry name" value="TPR_8"/>
    <property type="match status" value="1"/>
</dbReference>
<dbReference type="KEGG" id="gps:C427_4243"/>
<protein>
    <submittedName>
        <fullName evidence="2">Uncharacterized protein</fullName>
    </submittedName>
</protein>
<dbReference type="eggNOG" id="COG0457">
    <property type="taxonomic scope" value="Bacteria"/>
</dbReference>
<evidence type="ECO:0000313" key="2">
    <source>
        <dbReference type="EMBL" id="AGH46348.1"/>
    </source>
</evidence>
<name>K7AP61_9ALTE</name>
<gene>
    <name evidence="2" type="ORF">C427_4243</name>
</gene>
<dbReference type="SUPFAM" id="SSF48452">
    <property type="entry name" value="TPR-like"/>
    <property type="match status" value="1"/>
</dbReference>
<keyword evidence="3" id="KW-1185">Reference proteome</keyword>
<dbReference type="RefSeq" id="WP_007637174.1">
    <property type="nucleotide sequence ID" value="NC_020514.1"/>
</dbReference>
<dbReference type="PATRIC" id="fig|1129794.4.peg.4225"/>
<dbReference type="InterPro" id="IPR019734">
    <property type="entry name" value="TPR_rpt"/>
</dbReference>
<keyword evidence="1" id="KW-0802">TPR repeat</keyword>
<dbReference type="PROSITE" id="PS50005">
    <property type="entry name" value="TPR"/>
    <property type="match status" value="1"/>
</dbReference>
<proteinExistence type="predicted"/>
<dbReference type="Gene3D" id="1.25.40.10">
    <property type="entry name" value="Tetratricopeptide repeat domain"/>
    <property type="match status" value="2"/>
</dbReference>
<dbReference type="OrthoDB" id="192575at2"/>
<accession>K7AP61</accession>
<dbReference type="Proteomes" id="UP000011864">
    <property type="component" value="Chromosome"/>
</dbReference>
<dbReference type="HOGENOM" id="CLU_965674_0_0_6"/>
<feature type="repeat" description="TPR" evidence="1">
    <location>
        <begin position="145"/>
        <end position="178"/>
    </location>
</feature>
<sequence length="272" mass="30486">MLYLAKIYMDSDLDEAEDWIEQALDVNLNNAEACYVRGAIMGRQASGSIFSALSYAEKSVNSFTKAVELQPDSIKYRKGSMQFHTSAPSIAGGDLDIAKVQIEKLRQLDPKAGLEAEINYELSQDNDALADTLLQQAKQTYNDIPDFFFQAGMLQQRKENYRAAFEEFTRAISKNADTKESVVAKYNALYQLGRTSVLDETNIDAGIMALKQYLSEAPDLDGLSPKPWAEFRLANLMVFNAQKLEVKLIYLRLAKVDNKELAKKAKKAAKKI</sequence>
<dbReference type="InterPro" id="IPR011990">
    <property type="entry name" value="TPR-like_helical_dom_sf"/>
</dbReference>
<organism evidence="2 3">
    <name type="scientific">Paraglaciecola psychrophila 170</name>
    <dbReference type="NCBI Taxonomy" id="1129794"/>
    <lineage>
        <taxon>Bacteria</taxon>
        <taxon>Pseudomonadati</taxon>
        <taxon>Pseudomonadota</taxon>
        <taxon>Gammaproteobacteria</taxon>
        <taxon>Alteromonadales</taxon>
        <taxon>Alteromonadaceae</taxon>
        <taxon>Paraglaciecola</taxon>
    </lineage>
</organism>
<dbReference type="AlphaFoldDB" id="K7AP61"/>
<evidence type="ECO:0000313" key="3">
    <source>
        <dbReference type="Proteomes" id="UP000011864"/>
    </source>
</evidence>
<reference evidence="2 3" key="1">
    <citation type="journal article" date="2013" name="Genome Announc.">
        <title>Complete Genome Sequence of Glaciecola psychrophila Strain 170T.</title>
        <authorList>
            <person name="Yin J."/>
            <person name="Chen J."/>
            <person name="Liu G."/>
            <person name="Yu Y."/>
            <person name="Song L."/>
            <person name="Wang X."/>
            <person name="Qu X."/>
        </authorList>
    </citation>
    <scope>NUCLEOTIDE SEQUENCE [LARGE SCALE GENOMIC DNA]</scope>
    <source>
        <strain evidence="2 3">170</strain>
    </source>
</reference>
<dbReference type="STRING" id="1129794.C427_4243"/>
<dbReference type="EMBL" id="CP003837">
    <property type="protein sequence ID" value="AGH46348.1"/>
    <property type="molecule type" value="Genomic_DNA"/>
</dbReference>